<dbReference type="OrthoDB" id="3364175at2759"/>
<dbReference type="PANTHER" id="PTHR47655">
    <property type="entry name" value="QUINIC ACID UTILIZATION ACTIVATOR"/>
    <property type="match status" value="1"/>
</dbReference>
<dbReference type="GO" id="GO:0008270">
    <property type="term" value="F:zinc ion binding"/>
    <property type="evidence" value="ECO:0007669"/>
    <property type="project" value="InterPro"/>
</dbReference>
<feature type="domain" description="Zn(2)-C6 fungal-type" evidence="4">
    <location>
        <begin position="34"/>
        <end position="64"/>
    </location>
</feature>
<feature type="compositionally biased region" description="Polar residues" evidence="3">
    <location>
        <begin position="589"/>
        <end position="608"/>
    </location>
</feature>
<dbReference type="PROSITE" id="PS50048">
    <property type="entry name" value="ZN2_CY6_FUNGAL_2"/>
    <property type="match status" value="1"/>
</dbReference>
<organism evidence="5 6">
    <name type="scientific">Monosporascus ibericus</name>
    <dbReference type="NCBI Taxonomy" id="155417"/>
    <lineage>
        <taxon>Eukaryota</taxon>
        <taxon>Fungi</taxon>
        <taxon>Dikarya</taxon>
        <taxon>Ascomycota</taxon>
        <taxon>Pezizomycotina</taxon>
        <taxon>Sordariomycetes</taxon>
        <taxon>Xylariomycetidae</taxon>
        <taxon>Xylariales</taxon>
        <taxon>Xylariales incertae sedis</taxon>
        <taxon>Monosporascus</taxon>
    </lineage>
</organism>
<dbReference type="GO" id="GO:0003677">
    <property type="term" value="F:DNA binding"/>
    <property type="evidence" value="ECO:0007669"/>
    <property type="project" value="InterPro"/>
</dbReference>
<keyword evidence="6" id="KW-1185">Reference proteome</keyword>
<evidence type="ECO:0000256" key="1">
    <source>
        <dbReference type="ARBA" id="ARBA00022723"/>
    </source>
</evidence>
<evidence type="ECO:0000313" key="5">
    <source>
        <dbReference type="EMBL" id="RYP04277.1"/>
    </source>
</evidence>
<protein>
    <recommendedName>
        <fullName evidence="4">Zn(2)-C6 fungal-type domain-containing protein</fullName>
    </recommendedName>
</protein>
<dbReference type="Gene3D" id="4.10.240.10">
    <property type="entry name" value="Zn(2)-C6 fungal-type DNA-binding domain"/>
    <property type="match status" value="1"/>
</dbReference>
<evidence type="ECO:0000259" key="4">
    <source>
        <dbReference type="PROSITE" id="PS50048"/>
    </source>
</evidence>
<dbReference type="SMART" id="SM00066">
    <property type="entry name" value="GAL4"/>
    <property type="match status" value="1"/>
</dbReference>
<dbReference type="Pfam" id="PF04082">
    <property type="entry name" value="Fungal_trans"/>
    <property type="match status" value="1"/>
</dbReference>
<keyword evidence="2" id="KW-0539">Nucleus</keyword>
<keyword evidence="1" id="KW-0479">Metal-binding</keyword>
<evidence type="ECO:0000313" key="6">
    <source>
        <dbReference type="Proteomes" id="UP000293360"/>
    </source>
</evidence>
<comment type="caution">
    <text evidence="5">The sequence shown here is derived from an EMBL/GenBank/DDBJ whole genome shotgun (WGS) entry which is preliminary data.</text>
</comment>
<dbReference type="Pfam" id="PF00172">
    <property type="entry name" value="Zn_clus"/>
    <property type="match status" value="1"/>
</dbReference>
<dbReference type="CDD" id="cd12148">
    <property type="entry name" value="fungal_TF_MHR"/>
    <property type="match status" value="1"/>
</dbReference>
<dbReference type="SUPFAM" id="SSF57701">
    <property type="entry name" value="Zn2/Cys6 DNA-binding domain"/>
    <property type="match status" value="1"/>
</dbReference>
<dbReference type="EMBL" id="QJNU01000217">
    <property type="protein sequence ID" value="RYP04277.1"/>
    <property type="molecule type" value="Genomic_DNA"/>
</dbReference>
<dbReference type="AlphaFoldDB" id="A0A4Q4TFR9"/>
<name>A0A4Q4TFR9_9PEZI</name>
<proteinExistence type="predicted"/>
<dbReference type="InterPro" id="IPR007219">
    <property type="entry name" value="XnlR_reg_dom"/>
</dbReference>
<dbReference type="PANTHER" id="PTHR47655:SF2">
    <property type="entry name" value="QUINIC ACID UTILIZATION ACTIVATOR"/>
    <property type="match status" value="1"/>
</dbReference>
<gene>
    <name evidence="5" type="ORF">DL764_004540</name>
</gene>
<dbReference type="CDD" id="cd00067">
    <property type="entry name" value="GAL4"/>
    <property type="match status" value="1"/>
</dbReference>
<dbReference type="PROSITE" id="PS00463">
    <property type="entry name" value="ZN2_CY6_FUNGAL_1"/>
    <property type="match status" value="1"/>
</dbReference>
<dbReference type="STRING" id="155417.A0A4Q4TFR9"/>
<dbReference type="InterPro" id="IPR036864">
    <property type="entry name" value="Zn2-C6_fun-type_DNA-bd_sf"/>
</dbReference>
<dbReference type="InterPro" id="IPR052783">
    <property type="entry name" value="Metabolic/Drug-Res_Regulator"/>
</dbReference>
<dbReference type="GO" id="GO:0006351">
    <property type="term" value="P:DNA-templated transcription"/>
    <property type="evidence" value="ECO:0007669"/>
    <property type="project" value="InterPro"/>
</dbReference>
<sequence>MPDSLKRAATSLITPNAAVPDAAVSSKRRRVSRACDTCRAAKERCNGIRPTCQRCTIMKRRCAYSTPEKRRGIRTGYLRTIELALAILLEQIPACEELLLSVLLRHEDGSGDFLLDGESAAGDGLLKKWQRSKVHQGVDRLISRQRSGPHEELDVSENELDVQISPNHNSQAINLGGLPSTAPADTMAGIGQRMSKRGDHGNEDDCVVIQLPTDFRRLLDIYFAYTHCWFPILERDKIMNLASSYPSDGLTLDPGAHSCAAHSELWSAMAVAAVRNPQAETCSGSNSRPDGRLNSKQIYRIARRLVPFEDATFHSSHSRSILLLSLVKLSKKECSAAWLLIGNAVRLLLQSKQDHIERQFTSADPDSLLFMACCVLDTLVSLNLGQPSHIRTADYPTALQRLQMPPEPLAGWEPIPGIGPCLNGDASSKQAAPSPVVCLYQLYKFCAVLSRNVEQPNSLDSSPAAADLVKALDPPFYFCNTLIHGGFSPRAPSAFLVQAGFLTSSMLLTPDSRPYLMGSLIDVVEACLNKFAACGSPLLLLLYLELASSNGRATGLQHGDRMRLEMALESLENRSGGDDTTAISHNESLTHSVRSGQSADTPFTTQVQPLAPPFGVQEAGPIDFNMHSRSYLDHGSNWVPAVANTLSSVIRAGHDVNILDPMLEKGLGRNIADMTTADSGAGGCAVDYDAILDELASLDYVDSMDPDPQFMANLGFGPGCETQDMLRWDFAGL</sequence>
<feature type="region of interest" description="Disordered" evidence="3">
    <location>
        <begin position="589"/>
        <end position="610"/>
    </location>
</feature>
<dbReference type="GO" id="GO:0000981">
    <property type="term" value="F:DNA-binding transcription factor activity, RNA polymerase II-specific"/>
    <property type="evidence" value="ECO:0007669"/>
    <property type="project" value="InterPro"/>
</dbReference>
<reference evidence="5 6" key="1">
    <citation type="submission" date="2018-06" db="EMBL/GenBank/DDBJ databases">
        <title>Complete Genomes of Monosporascus.</title>
        <authorList>
            <person name="Robinson A.J."/>
            <person name="Natvig D.O."/>
        </authorList>
    </citation>
    <scope>NUCLEOTIDE SEQUENCE [LARGE SCALE GENOMIC DNA]</scope>
    <source>
        <strain evidence="5 6">CBS 110550</strain>
    </source>
</reference>
<evidence type="ECO:0000256" key="2">
    <source>
        <dbReference type="ARBA" id="ARBA00023242"/>
    </source>
</evidence>
<dbReference type="SMART" id="SM00906">
    <property type="entry name" value="Fungal_trans"/>
    <property type="match status" value="1"/>
</dbReference>
<evidence type="ECO:0000256" key="3">
    <source>
        <dbReference type="SAM" id="MobiDB-lite"/>
    </source>
</evidence>
<dbReference type="InterPro" id="IPR001138">
    <property type="entry name" value="Zn2Cys6_DnaBD"/>
</dbReference>
<accession>A0A4Q4TFR9</accession>
<dbReference type="Proteomes" id="UP000293360">
    <property type="component" value="Unassembled WGS sequence"/>
</dbReference>
<dbReference type="GO" id="GO:0045944">
    <property type="term" value="P:positive regulation of transcription by RNA polymerase II"/>
    <property type="evidence" value="ECO:0007669"/>
    <property type="project" value="TreeGrafter"/>
</dbReference>